<name>E5XTY0_SEGRC</name>
<accession>E5XTY0</accession>
<evidence type="ECO:0000313" key="2">
    <source>
        <dbReference type="Proteomes" id="UP000004816"/>
    </source>
</evidence>
<proteinExistence type="predicted"/>
<gene>
    <name evidence="1" type="ORF">HMPREF9336_02952</name>
</gene>
<dbReference type="Proteomes" id="UP000004816">
    <property type="component" value="Unassembled WGS sequence"/>
</dbReference>
<dbReference type="STRING" id="679197.HMPREF9336_02952"/>
<keyword evidence="2" id="KW-1185">Reference proteome</keyword>
<dbReference type="RefSeq" id="WP_007471606.1">
    <property type="nucleotide sequence ID" value="NZ_KI391953.1"/>
</dbReference>
<comment type="caution">
    <text evidence="1">The sequence shown here is derived from an EMBL/GenBank/DDBJ whole genome shotgun (WGS) entry which is preliminary data.</text>
</comment>
<dbReference type="HOGENOM" id="CLU_3047894_0_0_11"/>
<organism evidence="1 2">
    <name type="scientific">Segniliparus rugosus (strain ATCC BAA-974 / DSM 45345 / CCUG 50838 / CIP 108380 / JCM 13579 / CDC 945)</name>
    <dbReference type="NCBI Taxonomy" id="679197"/>
    <lineage>
        <taxon>Bacteria</taxon>
        <taxon>Bacillati</taxon>
        <taxon>Actinomycetota</taxon>
        <taxon>Actinomycetes</taxon>
        <taxon>Mycobacteriales</taxon>
        <taxon>Segniliparaceae</taxon>
        <taxon>Segniliparus</taxon>
    </lineage>
</organism>
<sequence>MKSLYLTIPMSVFGEVEKRRKELRMSRSEFFARAAQQYIAEMDAKARRAARSAT</sequence>
<evidence type="ECO:0000313" key="1">
    <source>
        <dbReference type="EMBL" id="EFV12197.1"/>
    </source>
</evidence>
<protein>
    <submittedName>
        <fullName evidence="1">Uncharacterized protein</fullName>
    </submittedName>
</protein>
<dbReference type="EMBL" id="ACZI02000001">
    <property type="protein sequence ID" value="EFV12197.1"/>
    <property type="molecule type" value="Genomic_DNA"/>
</dbReference>
<dbReference type="AlphaFoldDB" id="E5XTY0"/>
<reference evidence="1 2" key="1">
    <citation type="journal article" date="2011" name="Stand. Genomic Sci.">
        <title>High quality draft genome sequence of Segniliparus rugosus CDC 945(T)= (ATCC BAA-974(T)).</title>
        <authorList>
            <person name="Earl A.M."/>
            <person name="Desjardins C.A."/>
            <person name="Fitzgerald M.G."/>
            <person name="Arachchi H.M."/>
            <person name="Zeng Q."/>
            <person name="Mehta T."/>
            <person name="Griggs A."/>
            <person name="Birren B.W."/>
            <person name="Toney N.C."/>
            <person name="Carr J."/>
            <person name="Posey J."/>
            <person name="Butler W.R."/>
        </authorList>
    </citation>
    <scope>NUCLEOTIDE SEQUENCE [LARGE SCALE GENOMIC DNA]</scope>
    <source>
        <strain evidence="2">ATCC BAA-974 / DSM 45345 / CCUG 50838 / CIP 108380 / JCM 13579 / CDC 945</strain>
    </source>
</reference>